<dbReference type="Pfam" id="PF00296">
    <property type="entry name" value="Bac_luciferase"/>
    <property type="match status" value="1"/>
</dbReference>
<evidence type="ECO:0000313" key="5">
    <source>
        <dbReference type="Proteomes" id="UP001595696"/>
    </source>
</evidence>
<dbReference type="Proteomes" id="UP001595696">
    <property type="component" value="Unassembled WGS sequence"/>
</dbReference>
<reference evidence="5" key="1">
    <citation type="journal article" date="2019" name="Int. J. Syst. Evol. Microbiol.">
        <title>The Global Catalogue of Microorganisms (GCM) 10K type strain sequencing project: providing services to taxonomists for standard genome sequencing and annotation.</title>
        <authorList>
            <consortium name="The Broad Institute Genomics Platform"/>
            <consortium name="The Broad Institute Genome Sequencing Center for Infectious Disease"/>
            <person name="Wu L."/>
            <person name="Ma J."/>
        </authorList>
    </citation>
    <scope>NUCLEOTIDE SEQUENCE [LARGE SCALE GENOMIC DNA]</scope>
    <source>
        <strain evidence="5">CGMCC 4.7330</strain>
    </source>
</reference>
<evidence type="ECO:0000256" key="2">
    <source>
        <dbReference type="ARBA" id="ARBA00023033"/>
    </source>
</evidence>
<dbReference type="RefSeq" id="WP_378613793.1">
    <property type="nucleotide sequence ID" value="NZ_JBHSAX010000014.1"/>
</dbReference>
<dbReference type="Gene3D" id="3.20.20.30">
    <property type="entry name" value="Luciferase-like domain"/>
    <property type="match status" value="1"/>
</dbReference>
<comment type="caution">
    <text evidence="4">The sequence shown here is derived from an EMBL/GenBank/DDBJ whole genome shotgun (WGS) entry which is preliminary data.</text>
</comment>
<evidence type="ECO:0000313" key="4">
    <source>
        <dbReference type="EMBL" id="MFC3964084.1"/>
    </source>
</evidence>
<organism evidence="4 5">
    <name type="scientific">Nocardia jiangsuensis</name>
    <dbReference type="NCBI Taxonomy" id="1691563"/>
    <lineage>
        <taxon>Bacteria</taxon>
        <taxon>Bacillati</taxon>
        <taxon>Actinomycetota</taxon>
        <taxon>Actinomycetes</taxon>
        <taxon>Mycobacteriales</taxon>
        <taxon>Nocardiaceae</taxon>
        <taxon>Nocardia</taxon>
    </lineage>
</organism>
<dbReference type="InterPro" id="IPR050766">
    <property type="entry name" value="Bact_Lucif_Oxidored"/>
</dbReference>
<dbReference type="SUPFAM" id="SSF51679">
    <property type="entry name" value="Bacterial luciferase-like"/>
    <property type="match status" value="1"/>
</dbReference>
<keyword evidence="1" id="KW-0560">Oxidoreductase</keyword>
<name>A0ABV8DWM0_9NOCA</name>
<sequence length="342" mass="37273">MEFSLFFFANNDADAGTNYALLLAAARLADQRGFTAVWTPERHFHQFGGAYPNPAVTGAALATATERIGIRAGSVVAPLHDPVRVAEEWSVVDNLSGGRAGVAFASGWHTDDFVLRPDGYTERRRITVETIETVRRLWRGEKITRRNGAGMPADIALSPRPVQPELPIWMTTAGSEETFRAAGAHGTFVLTHMLGQSVSTLRTRIEAYRSAYADGPGEQGTGTVTLMIHAYVDRDGDLARRLARKPFTDYLLSSWNLMSRLSDGVPQGELSGAVLDGVIARAADRYMTENGIFGTPQHAVDMLRELQAAGVDEVAFLVDFGLPADAVLRGLEYLAALRRLVR</sequence>
<keyword evidence="5" id="KW-1185">Reference proteome</keyword>
<dbReference type="InterPro" id="IPR011251">
    <property type="entry name" value="Luciferase-like_dom"/>
</dbReference>
<dbReference type="PANTHER" id="PTHR30137:SF8">
    <property type="entry name" value="BLR5498 PROTEIN"/>
    <property type="match status" value="1"/>
</dbReference>
<dbReference type="InterPro" id="IPR036661">
    <property type="entry name" value="Luciferase-like_sf"/>
</dbReference>
<keyword evidence="2" id="KW-0503">Monooxygenase</keyword>
<dbReference type="EMBL" id="JBHSAX010000014">
    <property type="protein sequence ID" value="MFC3964084.1"/>
    <property type="molecule type" value="Genomic_DNA"/>
</dbReference>
<accession>A0ABV8DWM0</accession>
<feature type="domain" description="Luciferase-like" evidence="3">
    <location>
        <begin position="1"/>
        <end position="313"/>
    </location>
</feature>
<evidence type="ECO:0000256" key="1">
    <source>
        <dbReference type="ARBA" id="ARBA00023002"/>
    </source>
</evidence>
<dbReference type="InterPro" id="IPR024011">
    <property type="entry name" value="Biosynth_lucif-like_mOase_dom"/>
</dbReference>
<protein>
    <submittedName>
        <fullName evidence="4">MupA/Atu3671 family FMN-dependent luciferase-like monooxygenase</fullName>
    </submittedName>
</protein>
<evidence type="ECO:0000259" key="3">
    <source>
        <dbReference type="Pfam" id="PF00296"/>
    </source>
</evidence>
<dbReference type="PANTHER" id="PTHR30137">
    <property type="entry name" value="LUCIFERASE-LIKE MONOOXYGENASE"/>
    <property type="match status" value="1"/>
</dbReference>
<dbReference type="NCBIfam" id="TIGR04020">
    <property type="entry name" value="seco_metab_LLM"/>
    <property type="match status" value="1"/>
</dbReference>
<gene>
    <name evidence="4" type="ORF">ACFO0B_19025</name>
</gene>
<proteinExistence type="predicted"/>